<name>A0A564XWQ3_HYMDI</name>
<keyword evidence="2" id="KW-1185">Reference proteome</keyword>
<evidence type="ECO:0000313" key="2">
    <source>
        <dbReference type="Proteomes" id="UP000321570"/>
    </source>
</evidence>
<dbReference type="Proteomes" id="UP000321570">
    <property type="component" value="Unassembled WGS sequence"/>
</dbReference>
<gene>
    <name evidence="1" type="ORF">WMSIL1_LOCUS732</name>
</gene>
<sequence length="106" mass="11870">MKCEATFKEKIAAIVCYVADRDINLLGLDWIDMFNVLEPKVQSATCPQVQMKEKEDFGQADSLSPLIENQRSEKEEIAVASVSVERDVQHILAVSNRNTSISAEEI</sequence>
<accession>A0A564XWQ3</accession>
<dbReference type="AlphaFoldDB" id="A0A564XWQ3"/>
<protein>
    <submittedName>
        <fullName evidence="1">Uncharacterized protein</fullName>
    </submittedName>
</protein>
<proteinExistence type="predicted"/>
<dbReference type="EMBL" id="CABIJS010000016">
    <property type="protein sequence ID" value="VUZ39455.1"/>
    <property type="molecule type" value="Genomic_DNA"/>
</dbReference>
<evidence type="ECO:0000313" key="1">
    <source>
        <dbReference type="EMBL" id="VUZ39455.1"/>
    </source>
</evidence>
<organism evidence="1 2">
    <name type="scientific">Hymenolepis diminuta</name>
    <name type="common">Rat tapeworm</name>
    <dbReference type="NCBI Taxonomy" id="6216"/>
    <lineage>
        <taxon>Eukaryota</taxon>
        <taxon>Metazoa</taxon>
        <taxon>Spiralia</taxon>
        <taxon>Lophotrochozoa</taxon>
        <taxon>Platyhelminthes</taxon>
        <taxon>Cestoda</taxon>
        <taxon>Eucestoda</taxon>
        <taxon>Cyclophyllidea</taxon>
        <taxon>Hymenolepididae</taxon>
        <taxon>Hymenolepis</taxon>
    </lineage>
</organism>
<reference evidence="1 2" key="1">
    <citation type="submission" date="2019-07" db="EMBL/GenBank/DDBJ databases">
        <authorList>
            <person name="Jastrzebski P J."/>
            <person name="Paukszto L."/>
            <person name="Jastrzebski P J."/>
        </authorList>
    </citation>
    <scope>NUCLEOTIDE SEQUENCE [LARGE SCALE GENOMIC DNA]</scope>
    <source>
        <strain evidence="1 2">WMS-il1</strain>
    </source>
</reference>